<feature type="domain" description="Sushi" evidence="5">
    <location>
        <begin position="20"/>
        <end position="80"/>
    </location>
</feature>
<dbReference type="SUPFAM" id="SSF57535">
    <property type="entry name" value="Complement control module/SCR domain"/>
    <property type="match status" value="1"/>
</dbReference>
<comment type="caution">
    <text evidence="2">Lacks conserved residue(s) required for the propagation of feature annotation.</text>
</comment>
<evidence type="ECO:0000313" key="7">
    <source>
        <dbReference type="Proteomes" id="UP001174136"/>
    </source>
</evidence>
<proteinExistence type="predicted"/>
<evidence type="ECO:0000256" key="4">
    <source>
        <dbReference type="SAM" id="SignalP"/>
    </source>
</evidence>
<keyword evidence="4" id="KW-0732">Signal</keyword>
<dbReference type="Pfam" id="PF00084">
    <property type="entry name" value="Sushi"/>
    <property type="match status" value="1"/>
</dbReference>
<organism evidence="6 7">
    <name type="scientific">Merluccius polli</name>
    <name type="common">Benguela hake</name>
    <name type="synonym">Merluccius cadenati</name>
    <dbReference type="NCBI Taxonomy" id="89951"/>
    <lineage>
        <taxon>Eukaryota</taxon>
        <taxon>Metazoa</taxon>
        <taxon>Chordata</taxon>
        <taxon>Craniata</taxon>
        <taxon>Vertebrata</taxon>
        <taxon>Euteleostomi</taxon>
        <taxon>Actinopterygii</taxon>
        <taxon>Neopterygii</taxon>
        <taxon>Teleostei</taxon>
        <taxon>Neoteleostei</taxon>
        <taxon>Acanthomorphata</taxon>
        <taxon>Zeiogadaria</taxon>
        <taxon>Gadariae</taxon>
        <taxon>Gadiformes</taxon>
        <taxon>Gadoidei</taxon>
        <taxon>Merlucciidae</taxon>
        <taxon>Merluccius</taxon>
    </lineage>
</organism>
<name>A0AA47N6D5_MERPO</name>
<evidence type="ECO:0000256" key="1">
    <source>
        <dbReference type="ARBA" id="ARBA00023157"/>
    </source>
</evidence>
<feature type="compositionally biased region" description="Low complexity" evidence="3">
    <location>
        <begin position="183"/>
        <end position="193"/>
    </location>
</feature>
<comment type="caution">
    <text evidence="6">The sequence shown here is derived from an EMBL/GenBank/DDBJ whole genome shotgun (WGS) entry which is preliminary data.</text>
</comment>
<gene>
    <name evidence="6" type="ORF">N1851_005935</name>
</gene>
<feature type="region of interest" description="Disordered" evidence="3">
    <location>
        <begin position="265"/>
        <end position="305"/>
    </location>
</feature>
<sequence>MNILFWFGLTLCALFSALDVHCDLPERVENAVIMEMNQEELYSSGTIVTYVCRINYIMKGESRIECRNGVWKPKSPTCTSDGAELKKVVPAVEPEEVVPAVEPEEVEPAVEPSRRVPFCLKLQINTLNNIYPCPVSEGPERKPLRWRVAGRYPTTLAPNVGLLRPGRDTEGLSKLHWSHQPRRGQPPQHQLPLNGSDGQRRSGEAAQRPPPATPGAAQASRPSARGPGAQGPMLQEEMGGGSCLVALVEGGDYELFQALRELPPRPSCRASSKPIQPAPAASYPQRHLRQPEQQPQASGLRDGGGGWGGRVTLGRLIGLWLGGAAHLWCMSNHGTQDKPAINTHTLEEEHSHDLKYHQLGVYHSA</sequence>
<evidence type="ECO:0000256" key="2">
    <source>
        <dbReference type="PROSITE-ProRule" id="PRU00302"/>
    </source>
</evidence>
<feature type="chain" id="PRO_5041274599" description="Sushi domain-containing protein" evidence="4">
    <location>
        <begin position="23"/>
        <end position="365"/>
    </location>
</feature>
<dbReference type="EMBL" id="JAOPHQ010000956">
    <property type="protein sequence ID" value="KAK0152544.1"/>
    <property type="molecule type" value="Genomic_DNA"/>
</dbReference>
<reference evidence="6" key="1">
    <citation type="journal article" date="2023" name="Front. Mar. Sci.">
        <title>A new Merluccius polli reference genome to investigate the effects of global change in West African waters.</title>
        <authorList>
            <person name="Mateo J.L."/>
            <person name="Blanco-Fernandez C."/>
            <person name="Garcia-Vazquez E."/>
            <person name="Machado-Schiaffino G."/>
        </authorList>
    </citation>
    <scope>NUCLEOTIDE SEQUENCE</scope>
    <source>
        <strain evidence="6">C29</strain>
        <tissue evidence="6">Fin</tissue>
    </source>
</reference>
<keyword evidence="1" id="KW-1015">Disulfide bond</keyword>
<feature type="region of interest" description="Disordered" evidence="3">
    <location>
        <begin position="157"/>
        <end position="237"/>
    </location>
</feature>
<keyword evidence="2" id="KW-0768">Sushi</keyword>
<dbReference type="InterPro" id="IPR000436">
    <property type="entry name" value="Sushi_SCR_CCP_dom"/>
</dbReference>
<feature type="signal peptide" evidence="4">
    <location>
        <begin position="1"/>
        <end position="22"/>
    </location>
</feature>
<dbReference type="SMART" id="SM00032">
    <property type="entry name" value="CCP"/>
    <property type="match status" value="1"/>
</dbReference>
<dbReference type="Gene3D" id="2.10.70.10">
    <property type="entry name" value="Complement Module, domain 1"/>
    <property type="match status" value="1"/>
</dbReference>
<protein>
    <recommendedName>
        <fullName evidence="5">Sushi domain-containing protein</fullName>
    </recommendedName>
</protein>
<keyword evidence="7" id="KW-1185">Reference proteome</keyword>
<evidence type="ECO:0000256" key="3">
    <source>
        <dbReference type="SAM" id="MobiDB-lite"/>
    </source>
</evidence>
<dbReference type="InterPro" id="IPR035976">
    <property type="entry name" value="Sushi/SCR/CCP_sf"/>
</dbReference>
<dbReference type="Proteomes" id="UP001174136">
    <property type="component" value="Unassembled WGS sequence"/>
</dbReference>
<dbReference type="PROSITE" id="PS50923">
    <property type="entry name" value="SUSHI"/>
    <property type="match status" value="1"/>
</dbReference>
<evidence type="ECO:0000259" key="5">
    <source>
        <dbReference type="PROSITE" id="PS50923"/>
    </source>
</evidence>
<accession>A0AA47N6D5</accession>
<dbReference type="CDD" id="cd00033">
    <property type="entry name" value="CCP"/>
    <property type="match status" value="1"/>
</dbReference>
<evidence type="ECO:0000313" key="6">
    <source>
        <dbReference type="EMBL" id="KAK0152544.1"/>
    </source>
</evidence>
<dbReference type="AlphaFoldDB" id="A0AA47N6D5"/>